<gene>
    <name evidence="1" type="ORF">O181_060095</name>
</gene>
<sequence length="112" mass="12754">MPRECPLESENPELVDEVWMSSTHYTTSSSEPEVVDEAPPVKEIASLPPTSIQTKLPVCIKEGGYITLDQQHYTESPLEFYGMAESPQCLLLWFQIATVSRLPWRKWLNSTL</sequence>
<name>A0A9Q3ECR3_9BASI</name>
<organism evidence="1 2">
    <name type="scientific">Austropuccinia psidii MF-1</name>
    <dbReference type="NCBI Taxonomy" id="1389203"/>
    <lineage>
        <taxon>Eukaryota</taxon>
        <taxon>Fungi</taxon>
        <taxon>Dikarya</taxon>
        <taxon>Basidiomycota</taxon>
        <taxon>Pucciniomycotina</taxon>
        <taxon>Pucciniomycetes</taxon>
        <taxon>Pucciniales</taxon>
        <taxon>Sphaerophragmiaceae</taxon>
        <taxon>Austropuccinia</taxon>
    </lineage>
</organism>
<reference evidence="1" key="1">
    <citation type="submission" date="2021-03" db="EMBL/GenBank/DDBJ databases">
        <title>Draft genome sequence of rust myrtle Austropuccinia psidii MF-1, a brazilian biotype.</title>
        <authorList>
            <person name="Quecine M.C."/>
            <person name="Pachon D.M.R."/>
            <person name="Bonatelli M.L."/>
            <person name="Correr F.H."/>
            <person name="Franceschini L.M."/>
            <person name="Leite T.F."/>
            <person name="Margarido G.R.A."/>
            <person name="Almeida C.A."/>
            <person name="Ferrarezi J.A."/>
            <person name="Labate C.A."/>
        </authorList>
    </citation>
    <scope>NUCLEOTIDE SEQUENCE</scope>
    <source>
        <strain evidence="1">MF-1</strain>
    </source>
</reference>
<proteinExistence type="predicted"/>
<dbReference type="EMBL" id="AVOT02028030">
    <property type="protein sequence ID" value="MBW0520380.1"/>
    <property type="molecule type" value="Genomic_DNA"/>
</dbReference>
<keyword evidence="2" id="KW-1185">Reference proteome</keyword>
<dbReference type="Proteomes" id="UP000765509">
    <property type="component" value="Unassembled WGS sequence"/>
</dbReference>
<comment type="caution">
    <text evidence="1">The sequence shown here is derived from an EMBL/GenBank/DDBJ whole genome shotgun (WGS) entry which is preliminary data.</text>
</comment>
<evidence type="ECO:0000313" key="1">
    <source>
        <dbReference type="EMBL" id="MBW0520380.1"/>
    </source>
</evidence>
<evidence type="ECO:0000313" key="2">
    <source>
        <dbReference type="Proteomes" id="UP000765509"/>
    </source>
</evidence>
<dbReference type="AlphaFoldDB" id="A0A9Q3ECR3"/>
<protein>
    <submittedName>
        <fullName evidence="1">Uncharacterized protein</fullName>
    </submittedName>
</protein>
<accession>A0A9Q3ECR3</accession>